<reference evidence="12" key="2">
    <citation type="submission" date="2022-06" db="UniProtKB">
        <authorList>
            <consortium name="EnsemblMetazoa"/>
        </authorList>
    </citation>
    <scope>IDENTIFICATION</scope>
    <source>
        <strain evidence="12">DF5081</strain>
    </source>
</reference>
<dbReference type="PROSITE" id="PS00107">
    <property type="entry name" value="PROTEIN_KINASE_ATP"/>
    <property type="match status" value="1"/>
</dbReference>
<evidence type="ECO:0000259" key="10">
    <source>
        <dbReference type="PROSITE" id="PS50001"/>
    </source>
</evidence>
<dbReference type="SUPFAM" id="SSF55550">
    <property type="entry name" value="SH2 domain"/>
    <property type="match status" value="1"/>
</dbReference>
<keyword evidence="6" id="KW-0727">SH2 domain</keyword>
<feature type="region of interest" description="Disordered" evidence="9">
    <location>
        <begin position="357"/>
        <end position="409"/>
    </location>
</feature>
<keyword evidence="2 7" id="KW-0547">Nucleotide-binding</keyword>
<dbReference type="Proteomes" id="UP000005237">
    <property type="component" value="Unassembled WGS sequence"/>
</dbReference>
<evidence type="ECO:0000313" key="12">
    <source>
        <dbReference type="EnsemblMetazoa" id="CJA16267.1"/>
    </source>
</evidence>
<name>A0A8R1E0G8_CAEJA</name>
<evidence type="ECO:0000256" key="3">
    <source>
        <dbReference type="ARBA" id="ARBA00022777"/>
    </source>
</evidence>
<protein>
    <recommendedName>
        <fullName evidence="8">Tyrosine-protein kinase</fullName>
        <ecNumber evidence="8">2.7.10.2</ecNumber>
    </recommendedName>
</protein>
<keyword evidence="13" id="KW-1185">Reference proteome</keyword>
<sequence>MGSKEKVLEEDAGLPYYHGALMNQDVDTLLVNEGDFMVVMRLQLDINRMQFFLAIRLRKGIRRYEIKRTPTSAKLGSRTAASLDKLIESLKATPIELKGEKVVLKRPIPKGKFQLMHKDVIFKKKIGAGAYGTVYLGRLLKTDEVIAVKKLNPEDADEDGLAEMMKEARVMQLYDHPNIVKFYGFILDDHPYLLVLQFCNGGAVEDALKTRQHKLSIKYRINYTLMAACGMEYLHKKGCIHRDIGARNCLIHKGVVKIADFGMCRAQTVYKLDVTKPCNVRWLAPEVWDNGETRFSTDIYAFGIMIWEFFITPYKCPYDDMRAAEVKRKTRAGYRLPVPSKMPQSVADIMEECWHHSPEKRPSAEKMKERLEEAKTKYEKDSNAGGTVRSEVTKSKTIEPKTVEQKKEG</sequence>
<feature type="binding site" evidence="7">
    <location>
        <position position="150"/>
    </location>
    <ligand>
        <name>ATP</name>
        <dbReference type="ChEBI" id="CHEBI:30616"/>
    </ligand>
</feature>
<dbReference type="InterPro" id="IPR036860">
    <property type="entry name" value="SH2_dom_sf"/>
</dbReference>
<evidence type="ECO:0000256" key="5">
    <source>
        <dbReference type="ARBA" id="ARBA00023137"/>
    </source>
</evidence>
<dbReference type="SUPFAM" id="SSF56112">
    <property type="entry name" value="Protein kinase-like (PK-like)"/>
    <property type="match status" value="1"/>
</dbReference>
<feature type="domain" description="SH2" evidence="10">
    <location>
        <begin position="16"/>
        <end position="108"/>
    </location>
</feature>
<dbReference type="GO" id="GO:0005524">
    <property type="term" value="F:ATP binding"/>
    <property type="evidence" value="ECO:0007669"/>
    <property type="project" value="UniProtKB-UniRule"/>
</dbReference>
<dbReference type="FunFam" id="1.10.510.10:FF:000974">
    <property type="entry name" value="Tyrosine-protein kinase"/>
    <property type="match status" value="1"/>
</dbReference>
<proteinExistence type="inferred from homology"/>
<organism evidence="12 13">
    <name type="scientific">Caenorhabditis japonica</name>
    <dbReference type="NCBI Taxonomy" id="281687"/>
    <lineage>
        <taxon>Eukaryota</taxon>
        <taxon>Metazoa</taxon>
        <taxon>Ecdysozoa</taxon>
        <taxon>Nematoda</taxon>
        <taxon>Chromadorea</taxon>
        <taxon>Rhabditida</taxon>
        <taxon>Rhabditina</taxon>
        <taxon>Rhabditomorpha</taxon>
        <taxon>Rhabditoidea</taxon>
        <taxon>Rhabditidae</taxon>
        <taxon>Peloderinae</taxon>
        <taxon>Caenorhabditis</taxon>
    </lineage>
</organism>
<dbReference type="EC" id="2.7.10.2" evidence="8"/>
<evidence type="ECO:0000259" key="11">
    <source>
        <dbReference type="PROSITE" id="PS50011"/>
    </source>
</evidence>
<evidence type="ECO:0000313" key="13">
    <source>
        <dbReference type="Proteomes" id="UP000005237"/>
    </source>
</evidence>
<keyword evidence="3 8" id="KW-0418">Kinase</keyword>
<evidence type="ECO:0000256" key="9">
    <source>
        <dbReference type="SAM" id="MobiDB-lite"/>
    </source>
</evidence>
<accession>A0A8R1E0G8</accession>
<dbReference type="Pfam" id="PF07714">
    <property type="entry name" value="PK_Tyr_Ser-Thr"/>
    <property type="match status" value="1"/>
</dbReference>
<dbReference type="PRINTS" id="PR00109">
    <property type="entry name" value="TYRKINASE"/>
</dbReference>
<evidence type="ECO:0000256" key="7">
    <source>
        <dbReference type="PROSITE-ProRule" id="PRU10141"/>
    </source>
</evidence>
<comment type="catalytic activity">
    <reaction evidence="8">
        <text>L-tyrosyl-[protein] + ATP = O-phospho-L-tyrosyl-[protein] + ADP + H(+)</text>
        <dbReference type="Rhea" id="RHEA:10596"/>
        <dbReference type="Rhea" id="RHEA-COMP:10136"/>
        <dbReference type="Rhea" id="RHEA-COMP:20101"/>
        <dbReference type="ChEBI" id="CHEBI:15378"/>
        <dbReference type="ChEBI" id="CHEBI:30616"/>
        <dbReference type="ChEBI" id="CHEBI:46858"/>
        <dbReference type="ChEBI" id="CHEBI:61978"/>
        <dbReference type="ChEBI" id="CHEBI:456216"/>
        <dbReference type="EC" id="2.7.10.2"/>
    </reaction>
</comment>
<dbReference type="CDD" id="cd00192">
    <property type="entry name" value="PTKc"/>
    <property type="match status" value="1"/>
</dbReference>
<dbReference type="InterPro" id="IPR000980">
    <property type="entry name" value="SH2"/>
</dbReference>
<dbReference type="InterPro" id="IPR050198">
    <property type="entry name" value="Non-receptor_tyrosine_kinases"/>
</dbReference>
<dbReference type="Gene3D" id="3.30.505.10">
    <property type="entry name" value="SH2 domain"/>
    <property type="match status" value="1"/>
</dbReference>
<evidence type="ECO:0000256" key="1">
    <source>
        <dbReference type="ARBA" id="ARBA00022679"/>
    </source>
</evidence>
<evidence type="ECO:0000256" key="6">
    <source>
        <dbReference type="PROSITE-ProRule" id="PRU00191"/>
    </source>
</evidence>
<evidence type="ECO:0000256" key="8">
    <source>
        <dbReference type="RuleBase" id="RU362096"/>
    </source>
</evidence>
<comment type="similarity">
    <text evidence="8">Belongs to the protein kinase superfamily. Tyr protein kinase family.</text>
</comment>
<dbReference type="EnsemblMetazoa" id="CJA16267.1">
    <property type="protein sequence ID" value="CJA16267.1"/>
    <property type="gene ID" value="WBGene00135471"/>
</dbReference>
<evidence type="ECO:0000256" key="2">
    <source>
        <dbReference type="ARBA" id="ARBA00022741"/>
    </source>
</evidence>
<dbReference type="InterPro" id="IPR001245">
    <property type="entry name" value="Ser-Thr/Tyr_kinase_cat_dom"/>
</dbReference>
<dbReference type="InterPro" id="IPR017441">
    <property type="entry name" value="Protein_kinase_ATP_BS"/>
</dbReference>
<reference evidence="13" key="1">
    <citation type="submission" date="2010-08" db="EMBL/GenBank/DDBJ databases">
        <authorList>
            <consortium name="Caenorhabditis japonica Sequencing Consortium"/>
            <person name="Wilson R.K."/>
        </authorList>
    </citation>
    <scope>NUCLEOTIDE SEQUENCE [LARGE SCALE GENOMIC DNA]</scope>
    <source>
        <strain evidence="13">DF5081</strain>
    </source>
</reference>
<dbReference type="PROSITE" id="PS50011">
    <property type="entry name" value="PROTEIN_KINASE_DOM"/>
    <property type="match status" value="1"/>
</dbReference>
<feature type="domain" description="Protein kinase" evidence="11">
    <location>
        <begin position="120"/>
        <end position="371"/>
    </location>
</feature>
<dbReference type="SMART" id="SM00252">
    <property type="entry name" value="SH2"/>
    <property type="match status" value="1"/>
</dbReference>
<dbReference type="InterPro" id="IPR011009">
    <property type="entry name" value="Kinase-like_dom_sf"/>
</dbReference>
<dbReference type="InterPro" id="IPR000719">
    <property type="entry name" value="Prot_kinase_dom"/>
</dbReference>
<dbReference type="PROSITE" id="PS50001">
    <property type="entry name" value="SH2"/>
    <property type="match status" value="1"/>
</dbReference>
<keyword evidence="4 7" id="KW-0067">ATP-binding</keyword>
<keyword evidence="1 8" id="KW-0808">Transferase</keyword>
<dbReference type="AlphaFoldDB" id="A0A8R1E0G8"/>
<feature type="compositionally biased region" description="Basic and acidic residues" evidence="9">
    <location>
        <begin position="357"/>
        <end position="382"/>
    </location>
</feature>
<evidence type="ECO:0000256" key="4">
    <source>
        <dbReference type="ARBA" id="ARBA00022840"/>
    </source>
</evidence>
<dbReference type="PANTHER" id="PTHR24418">
    <property type="entry name" value="TYROSINE-PROTEIN KINASE"/>
    <property type="match status" value="1"/>
</dbReference>
<dbReference type="FunFam" id="3.30.505.10:FF:000097">
    <property type="entry name" value="Tyrosine-protein kinase"/>
    <property type="match status" value="1"/>
</dbReference>
<dbReference type="Gene3D" id="1.10.510.10">
    <property type="entry name" value="Transferase(Phosphotransferase) domain 1"/>
    <property type="match status" value="1"/>
</dbReference>
<feature type="compositionally biased region" description="Basic and acidic residues" evidence="9">
    <location>
        <begin position="391"/>
        <end position="409"/>
    </location>
</feature>
<dbReference type="GO" id="GO:0004715">
    <property type="term" value="F:non-membrane spanning protein tyrosine kinase activity"/>
    <property type="evidence" value="ECO:0007669"/>
    <property type="project" value="UniProtKB-EC"/>
</dbReference>
<keyword evidence="5 8" id="KW-0829">Tyrosine-protein kinase</keyword>